<dbReference type="InterPro" id="IPR050214">
    <property type="entry name" value="Cys_Synth/Cystath_Beta-Synth"/>
</dbReference>
<dbReference type="RefSeq" id="WP_066178749.1">
    <property type="nucleotide sequence ID" value="NZ_LQZT01000013.1"/>
</dbReference>
<sequence length="323" mass="33691">MSATSQKPGRGRIYQSVIDTVGNTPIVRLGKLAEAEGVKAEILAKLEFFNPIASVKDRIGVAMIDALEAQGKITPGKTTLVEPTSGNTGIALAFAAAAKGYRLILTMPETMSIERRKMLALLGAELVLTEGPKGMKGAIAKAEELVAENPDAVMPQQFENPANPDIHRKTTAEEIWNDTDGKVDIFVSGIGTGGTITGVGQVLKQKKPGVRIVAVEPADSPVLSGGNPGPHKIQGIGAGFAPGVLDTTVYDEIEKVTNDEAFAMARKVAKLEGLPVGISSGAALTAAVKVAGRPENEGKQIVVIIPSFAERYLSTALFEGLGG</sequence>
<evidence type="ECO:0000256" key="1">
    <source>
        <dbReference type="ARBA" id="ARBA00001933"/>
    </source>
</evidence>
<feature type="binding site" evidence="10">
    <location>
        <position position="87"/>
    </location>
    <ligand>
        <name>pyridoxal 5'-phosphate</name>
        <dbReference type="ChEBI" id="CHEBI:597326"/>
    </ligand>
</feature>
<accession>A0A1C1YVG7</accession>
<evidence type="ECO:0000256" key="6">
    <source>
        <dbReference type="ARBA" id="ARBA00022679"/>
    </source>
</evidence>
<evidence type="ECO:0000256" key="4">
    <source>
        <dbReference type="ARBA" id="ARBA00012681"/>
    </source>
</evidence>
<proteinExistence type="inferred from homology"/>
<comment type="caution">
    <text evidence="13">The sequence shown here is derived from an EMBL/GenBank/DDBJ whole genome shotgun (WGS) entry which is preliminary data.</text>
</comment>
<dbReference type="GO" id="GO:0004124">
    <property type="term" value="F:cysteine synthase activity"/>
    <property type="evidence" value="ECO:0007669"/>
    <property type="project" value="UniProtKB-EC"/>
</dbReference>
<feature type="binding site" evidence="10">
    <location>
        <begin position="191"/>
        <end position="195"/>
    </location>
    <ligand>
        <name>pyridoxal 5'-phosphate</name>
        <dbReference type="ChEBI" id="CHEBI:597326"/>
    </ligand>
</feature>
<dbReference type="EMBL" id="LQZT01000013">
    <property type="protein sequence ID" value="OCW57514.1"/>
    <property type="molecule type" value="Genomic_DNA"/>
</dbReference>
<dbReference type="STRING" id="1480615.AWJ14_13240"/>
<dbReference type="CDD" id="cd01561">
    <property type="entry name" value="CBS_like"/>
    <property type="match status" value="1"/>
</dbReference>
<dbReference type="AlphaFoldDB" id="A0A1C1YVG7"/>
<evidence type="ECO:0000256" key="3">
    <source>
        <dbReference type="ARBA" id="ARBA00007103"/>
    </source>
</evidence>
<protein>
    <recommendedName>
        <fullName evidence="4">cysteine synthase</fullName>
        <ecNumber evidence="4">2.5.1.47</ecNumber>
    </recommendedName>
</protein>
<dbReference type="SUPFAM" id="SSF53686">
    <property type="entry name" value="Tryptophan synthase beta subunit-like PLP-dependent enzymes"/>
    <property type="match status" value="1"/>
</dbReference>
<dbReference type="InterPro" id="IPR005856">
    <property type="entry name" value="Cys_synth"/>
</dbReference>
<keyword evidence="5" id="KW-0028">Amino-acid biosynthesis</keyword>
<dbReference type="EC" id="2.5.1.47" evidence="4"/>
<evidence type="ECO:0000256" key="5">
    <source>
        <dbReference type="ARBA" id="ARBA00022605"/>
    </source>
</evidence>
<dbReference type="NCBIfam" id="TIGR01136">
    <property type="entry name" value="cysKM"/>
    <property type="match status" value="1"/>
</dbReference>
<keyword evidence="7 10" id="KW-0663">Pyridoxal phosphate</keyword>
<evidence type="ECO:0000256" key="2">
    <source>
        <dbReference type="ARBA" id="ARBA00004962"/>
    </source>
</evidence>
<evidence type="ECO:0000256" key="10">
    <source>
        <dbReference type="PIRSR" id="PIRSR605856-50"/>
    </source>
</evidence>
<comment type="pathway">
    <text evidence="2">Amino-acid biosynthesis; L-cysteine biosynthesis; L-cysteine from L-serine: step 2/2.</text>
</comment>
<evidence type="ECO:0000259" key="12">
    <source>
        <dbReference type="Pfam" id="PF00291"/>
    </source>
</evidence>
<dbReference type="FunFam" id="3.40.50.1100:FF:000067">
    <property type="entry name" value="Cysteine synthase"/>
    <property type="match status" value="1"/>
</dbReference>
<dbReference type="Pfam" id="PF00291">
    <property type="entry name" value="PALP"/>
    <property type="match status" value="1"/>
</dbReference>
<evidence type="ECO:0000256" key="7">
    <source>
        <dbReference type="ARBA" id="ARBA00022898"/>
    </source>
</evidence>
<dbReference type="OrthoDB" id="9805733at2"/>
<comment type="catalytic activity">
    <reaction evidence="9">
        <text>O-acetyl-L-serine + hydrogen sulfide = L-cysteine + acetate</text>
        <dbReference type="Rhea" id="RHEA:14829"/>
        <dbReference type="ChEBI" id="CHEBI:29919"/>
        <dbReference type="ChEBI" id="CHEBI:30089"/>
        <dbReference type="ChEBI" id="CHEBI:35235"/>
        <dbReference type="ChEBI" id="CHEBI:58340"/>
        <dbReference type="EC" id="2.5.1.47"/>
    </reaction>
</comment>
<keyword evidence="8" id="KW-0198">Cysteine biosynthesis</keyword>
<keyword evidence="6" id="KW-0808">Transferase</keyword>
<comment type="similarity">
    <text evidence="3">Belongs to the cysteine synthase/cystathionine beta-synthase family.</text>
</comment>
<dbReference type="PANTHER" id="PTHR10314">
    <property type="entry name" value="CYSTATHIONINE BETA-SYNTHASE"/>
    <property type="match status" value="1"/>
</dbReference>
<feature type="modified residue" description="N6-(pyridoxal phosphate)lysine" evidence="11">
    <location>
        <position position="56"/>
    </location>
</feature>
<name>A0A1C1YVG7_9HYPH</name>
<dbReference type="Gene3D" id="3.40.50.1100">
    <property type="match status" value="2"/>
</dbReference>
<gene>
    <name evidence="13" type="ORF">AWJ14_13240</name>
</gene>
<evidence type="ECO:0000313" key="13">
    <source>
        <dbReference type="EMBL" id="OCW57514.1"/>
    </source>
</evidence>
<evidence type="ECO:0000256" key="9">
    <source>
        <dbReference type="ARBA" id="ARBA00047931"/>
    </source>
</evidence>
<evidence type="ECO:0000256" key="11">
    <source>
        <dbReference type="PIRSR" id="PIRSR605856-51"/>
    </source>
</evidence>
<dbReference type="Proteomes" id="UP000094795">
    <property type="component" value="Unassembled WGS sequence"/>
</dbReference>
<reference evidence="13 14" key="1">
    <citation type="submission" date="2015-12" db="EMBL/GenBank/DDBJ databases">
        <authorList>
            <person name="Shamseldin A."/>
            <person name="Moawad H."/>
            <person name="Abd El-Rahim W.M."/>
            <person name="Sadowsky M.J."/>
        </authorList>
    </citation>
    <scope>NUCLEOTIDE SEQUENCE [LARGE SCALE GENOMIC DNA]</scope>
    <source>
        <strain evidence="13 14">JC234</strain>
    </source>
</reference>
<comment type="cofactor">
    <cofactor evidence="1 10">
        <name>pyridoxal 5'-phosphate</name>
        <dbReference type="ChEBI" id="CHEBI:597326"/>
    </cofactor>
</comment>
<evidence type="ECO:0000256" key="8">
    <source>
        <dbReference type="ARBA" id="ARBA00023192"/>
    </source>
</evidence>
<dbReference type="NCBIfam" id="TIGR01139">
    <property type="entry name" value="cysK"/>
    <property type="match status" value="1"/>
</dbReference>
<feature type="binding site" evidence="10">
    <location>
        <position position="279"/>
    </location>
    <ligand>
        <name>pyridoxal 5'-phosphate</name>
        <dbReference type="ChEBI" id="CHEBI:597326"/>
    </ligand>
</feature>
<dbReference type="InterPro" id="IPR001926">
    <property type="entry name" value="TrpB-like_PALP"/>
</dbReference>
<feature type="domain" description="Tryptophan synthase beta chain-like PALP" evidence="12">
    <location>
        <begin position="19"/>
        <end position="306"/>
    </location>
</feature>
<evidence type="ECO:0000313" key="14">
    <source>
        <dbReference type="Proteomes" id="UP000094795"/>
    </source>
</evidence>
<keyword evidence="14" id="KW-1185">Reference proteome</keyword>
<dbReference type="InterPro" id="IPR005859">
    <property type="entry name" value="CysK"/>
</dbReference>
<dbReference type="GO" id="GO:0005737">
    <property type="term" value="C:cytoplasm"/>
    <property type="evidence" value="ECO:0007669"/>
    <property type="project" value="UniProtKB-ARBA"/>
</dbReference>
<dbReference type="GO" id="GO:0006535">
    <property type="term" value="P:cysteine biosynthetic process from serine"/>
    <property type="evidence" value="ECO:0007669"/>
    <property type="project" value="InterPro"/>
</dbReference>
<dbReference type="InterPro" id="IPR036052">
    <property type="entry name" value="TrpB-like_PALP_sf"/>
</dbReference>
<organism evidence="13 14">
    <name type="scientific">Hoeflea olei</name>
    <dbReference type="NCBI Taxonomy" id="1480615"/>
    <lineage>
        <taxon>Bacteria</taxon>
        <taxon>Pseudomonadati</taxon>
        <taxon>Pseudomonadota</taxon>
        <taxon>Alphaproteobacteria</taxon>
        <taxon>Hyphomicrobiales</taxon>
        <taxon>Rhizobiaceae</taxon>
        <taxon>Hoeflea</taxon>
    </lineage>
</organism>